<name>A0A699ZG23_HAELA</name>
<accession>A0A699ZG23</accession>
<dbReference type="PANTHER" id="PTHR46387:SF2">
    <property type="entry name" value="RIBONUCLEASE HI"/>
    <property type="match status" value="1"/>
</dbReference>
<evidence type="ECO:0000313" key="3">
    <source>
        <dbReference type="Proteomes" id="UP000485058"/>
    </source>
</evidence>
<proteinExistence type="predicted"/>
<dbReference type="EMBL" id="BLLF01001239">
    <property type="protein sequence ID" value="GFH18036.1"/>
    <property type="molecule type" value="Genomic_DNA"/>
</dbReference>
<evidence type="ECO:0000259" key="1">
    <source>
        <dbReference type="PROSITE" id="PS50879"/>
    </source>
</evidence>
<sequence>MQNFDGASRGNPGQAGSGVTVYERDSGVEVAALTHPLPFGCTNNEAEYCGLILGLEACAAMGIQKLTAKGDSNLVVKQVKGDYRVNAANLVPYHEAAQQLLAGWGRSVK</sequence>
<dbReference type="SUPFAM" id="SSF53098">
    <property type="entry name" value="Ribonuclease H-like"/>
    <property type="match status" value="1"/>
</dbReference>
<dbReference type="InterPro" id="IPR002156">
    <property type="entry name" value="RNaseH_domain"/>
</dbReference>
<organism evidence="2 3">
    <name type="scientific">Haematococcus lacustris</name>
    <name type="common">Green alga</name>
    <name type="synonym">Haematococcus pluvialis</name>
    <dbReference type="NCBI Taxonomy" id="44745"/>
    <lineage>
        <taxon>Eukaryota</taxon>
        <taxon>Viridiplantae</taxon>
        <taxon>Chlorophyta</taxon>
        <taxon>core chlorophytes</taxon>
        <taxon>Chlorophyceae</taxon>
        <taxon>CS clade</taxon>
        <taxon>Chlamydomonadales</taxon>
        <taxon>Haematococcaceae</taxon>
        <taxon>Haematococcus</taxon>
    </lineage>
</organism>
<feature type="domain" description="RNase H type-1" evidence="1">
    <location>
        <begin position="1"/>
        <end position="109"/>
    </location>
</feature>
<dbReference type="Pfam" id="PF13456">
    <property type="entry name" value="RVT_3"/>
    <property type="match status" value="1"/>
</dbReference>
<dbReference type="InterPro" id="IPR012337">
    <property type="entry name" value="RNaseH-like_sf"/>
</dbReference>
<comment type="caution">
    <text evidence="2">The sequence shown here is derived from an EMBL/GenBank/DDBJ whole genome shotgun (WGS) entry which is preliminary data.</text>
</comment>
<feature type="non-terminal residue" evidence="2">
    <location>
        <position position="109"/>
    </location>
</feature>
<dbReference type="PROSITE" id="PS50879">
    <property type="entry name" value="RNASE_H_1"/>
    <property type="match status" value="1"/>
</dbReference>
<protein>
    <submittedName>
        <fullName evidence="2">RNase H domain-containing protein</fullName>
    </submittedName>
</protein>
<dbReference type="InterPro" id="IPR036397">
    <property type="entry name" value="RNaseH_sf"/>
</dbReference>
<gene>
    <name evidence="2" type="ORF">HaLaN_14771</name>
</gene>
<keyword evidence="3" id="KW-1185">Reference proteome</keyword>
<dbReference type="AlphaFoldDB" id="A0A699ZG23"/>
<reference evidence="2 3" key="1">
    <citation type="submission" date="2020-02" db="EMBL/GenBank/DDBJ databases">
        <title>Draft genome sequence of Haematococcus lacustris strain NIES-144.</title>
        <authorList>
            <person name="Morimoto D."/>
            <person name="Nakagawa S."/>
            <person name="Yoshida T."/>
            <person name="Sawayama S."/>
        </authorList>
    </citation>
    <scope>NUCLEOTIDE SEQUENCE [LARGE SCALE GENOMIC DNA]</scope>
    <source>
        <strain evidence="2 3">NIES-144</strain>
    </source>
</reference>
<evidence type="ECO:0000313" key="2">
    <source>
        <dbReference type="EMBL" id="GFH18036.1"/>
    </source>
</evidence>
<dbReference type="GO" id="GO:0004523">
    <property type="term" value="F:RNA-DNA hybrid ribonuclease activity"/>
    <property type="evidence" value="ECO:0007669"/>
    <property type="project" value="InterPro"/>
</dbReference>
<dbReference type="GO" id="GO:0003676">
    <property type="term" value="F:nucleic acid binding"/>
    <property type="evidence" value="ECO:0007669"/>
    <property type="project" value="InterPro"/>
</dbReference>
<dbReference type="PANTHER" id="PTHR46387">
    <property type="entry name" value="POLYNUCLEOTIDYL TRANSFERASE, RIBONUCLEASE H-LIKE SUPERFAMILY PROTEIN"/>
    <property type="match status" value="1"/>
</dbReference>
<dbReference type="Gene3D" id="3.30.420.10">
    <property type="entry name" value="Ribonuclease H-like superfamily/Ribonuclease H"/>
    <property type="match status" value="1"/>
</dbReference>
<dbReference type="CDD" id="cd09279">
    <property type="entry name" value="RNase_HI_like"/>
    <property type="match status" value="1"/>
</dbReference>
<dbReference type="Proteomes" id="UP000485058">
    <property type="component" value="Unassembled WGS sequence"/>
</dbReference>